<evidence type="ECO:0000256" key="1">
    <source>
        <dbReference type="ARBA" id="ARBA00022741"/>
    </source>
</evidence>
<reference evidence="3 4" key="1">
    <citation type="submission" date="2023-06" db="EMBL/GenBank/DDBJ databases">
        <title>Pelomonas sp. APW6 16S ribosomal RNA gene genome sequencing and assembly.</title>
        <authorList>
            <person name="Woo H."/>
        </authorList>
    </citation>
    <scope>NUCLEOTIDE SEQUENCE [LARGE SCALE GENOMIC DNA]</scope>
    <source>
        <strain evidence="3 4">APW6</strain>
    </source>
</reference>
<dbReference type="SUPFAM" id="SSF53067">
    <property type="entry name" value="Actin-like ATPase domain"/>
    <property type="match status" value="2"/>
</dbReference>
<accession>A0ABT7LDL4</accession>
<sequence>MSSLSSANSPSAANFCAIDFGTSNSAVAIPDPAGGMRLVALEGSRVTMPTAVFYFTEGRHDADGPPRAFGRAALAAYVEGTDGRLMRSMKSILGSSLIDQTTDAGGGRGVKYFDMLAGYLKRLKGQAEAAAGHAIDRVVLGRPVFFVDEDPVRDAAAQASLASAAHAVGFTDIHFQFEPIAAAFDYERQAPAEQLVLVADIGGGTSDFSIVRVGPERMARLDRREDILANHGVHIAGTDFDRHVELAAILPEFGYRSLGPAKPGQVPREVPSGVYFDLATWHLINTVYSPQRMAELRSMRSFYGDTRHHDRLMTVVEDRLGHELASRAEDAKIAVAAGGQVEVDLGLIESGLSVRFDADGAHQALGRDIERIAQAGRETVALAGLTPDRIDALYFTGGSTGLVPLAERIAADYPTARRVQGDAFASVATGLGLHAARLFRAQA</sequence>
<evidence type="ECO:0000256" key="2">
    <source>
        <dbReference type="ARBA" id="ARBA00022840"/>
    </source>
</evidence>
<comment type="caution">
    <text evidence="3">The sequence shown here is derived from an EMBL/GenBank/DDBJ whole genome shotgun (WGS) entry which is preliminary data.</text>
</comment>
<dbReference type="Pfam" id="PF00012">
    <property type="entry name" value="HSP70"/>
    <property type="match status" value="1"/>
</dbReference>
<gene>
    <name evidence="3" type="ORF">QRD43_00065</name>
</gene>
<organism evidence="3 4">
    <name type="scientific">Roseateles subflavus</name>
    <dbReference type="NCBI Taxonomy" id="3053353"/>
    <lineage>
        <taxon>Bacteria</taxon>
        <taxon>Pseudomonadati</taxon>
        <taxon>Pseudomonadota</taxon>
        <taxon>Betaproteobacteria</taxon>
        <taxon>Burkholderiales</taxon>
        <taxon>Sphaerotilaceae</taxon>
        <taxon>Roseateles</taxon>
    </lineage>
</organism>
<dbReference type="InterPro" id="IPR043129">
    <property type="entry name" value="ATPase_NBD"/>
</dbReference>
<protein>
    <submittedName>
        <fullName evidence="3">Hsp70 family protein</fullName>
    </submittedName>
</protein>
<evidence type="ECO:0000313" key="4">
    <source>
        <dbReference type="Proteomes" id="UP001238603"/>
    </source>
</evidence>
<dbReference type="PANTHER" id="PTHR19375">
    <property type="entry name" value="HEAT SHOCK PROTEIN 70KDA"/>
    <property type="match status" value="1"/>
</dbReference>
<dbReference type="InterPro" id="IPR013126">
    <property type="entry name" value="Hsp_70_fam"/>
</dbReference>
<keyword evidence="1" id="KW-0547">Nucleotide-binding</keyword>
<proteinExistence type="predicted"/>
<keyword evidence="4" id="KW-1185">Reference proteome</keyword>
<keyword evidence="2" id="KW-0067">ATP-binding</keyword>
<dbReference type="RefSeq" id="WP_285980422.1">
    <property type="nucleotide sequence ID" value="NZ_JASVDS010000001.1"/>
</dbReference>
<evidence type="ECO:0000313" key="3">
    <source>
        <dbReference type="EMBL" id="MDL5030280.1"/>
    </source>
</evidence>
<dbReference type="EMBL" id="JASVDS010000001">
    <property type="protein sequence ID" value="MDL5030280.1"/>
    <property type="molecule type" value="Genomic_DNA"/>
</dbReference>
<dbReference type="Gene3D" id="3.90.640.10">
    <property type="entry name" value="Actin, Chain A, domain 4"/>
    <property type="match status" value="1"/>
</dbReference>
<dbReference type="Proteomes" id="UP001238603">
    <property type="component" value="Unassembled WGS sequence"/>
</dbReference>
<dbReference type="Gene3D" id="3.30.420.40">
    <property type="match status" value="3"/>
</dbReference>
<name>A0ABT7LDL4_9BURK</name>